<protein>
    <submittedName>
        <fullName evidence="1">F-box domain-containing protein</fullName>
    </submittedName>
</protein>
<evidence type="ECO:0000313" key="2">
    <source>
        <dbReference type="Proteomes" id="UP001465668"/>
    </source>
</evidence>
<dbReference type="InterPro" id="IPR036322">
    <property type="entry name" value="WD40_repeat_dom_sf"/>
</dbReference>
<proteinExistence type="predicted"/>
<reference evidence="1 2" key="1">
    <citation type="submission" date="2024-02" db="EMBL/GenBank/DDBJ databases">
        <title>First draft genome assembly of two strains of Seiridium cardinale.</title>
        <authorList>
            <person name="Emiliani G."/>
            <person name="Scali E."/>
        </authorList>
    </citation>
    <scope>NUCLEOTIDE SEQUENCE [LARGE SCALE GENOMIC DNA]</scope>
    <source>
        <strain evidence="1 2">BM-138-000479</strain>
    </source>
</reference>
<comment type="caution">
    <text evidence="1">The sequence shown here is derived from an EMBL/GenBank/DDBJ whole genome shotgun (WGS) entry which is preliminary data.</text>
</comment>
<organism evidence="1 2">
    <name type="scientific">Seiridium cardinale</name>
    <dbReference type="NCBI Taxonomy" id="138064"/>
    <lineage>
        <taxon>Eukaryota</taxon>
        <taxon>Fungi</taxon>
        <taxon>Dikarya</taxon>
        <taxon>Ascomycota</taxon>
        <taxon>Pezizomycotina</taxon>
        <taxon>Sordariomycetes</taxon>
        <taxon>Xylariomycetidae</taxon>
        <taxon>Amphisphaeriales</taxon>
        <taxon>Sporocadaceae</taxon>
        <taxon>Seiridium</taxon>
    </lineage>
</organism>
<dbReference type="Proteomes" id="UP001465668">
    <property type="component" value="Unassembled WGS sequence"/>
</dbReference>
<name>A0ABR2XQR8_9PEZI</name>
<gene>
    <name evidence="1" type="ORF">SCAR479_07049</name>
</gene>
<keyword evidence="2" id="KW-1185">Reference proteome</keyword>
<sequence>MHPSRRCTDTYIYGNGRQQTLRSILPVSRASVAGGSGNVVLSSYDDGTVRLKDLRTSSAIDSVFQDHFEVTIPVGPLISYGMERFVVGSARDTILKIFDFRPNA</sequence>
<evidence type="ECO:0000313" key="1">
    <source>
        <dbReference type="EMBL" id="KAK9776143.1"/>
    </source>
</evidence>
<dbReference type="EMBL" id="JARVKM010000029">
    <property type="protein sequence ID" value="KAK9776143.1"/>
    <property type="molecule type" value="Genomic_DNA"/>
</dbReference>
<accession>A0ABR2XQR8</accession>
<dbReference type="SUPFAM" id="SSF50978">
    <property type="entry name" value="WD40 repeat-like"/>
    <property type="match status" value="1"/>
</dbReference>